<evidence type="ECO:0000313" key="2">
    <source>
        <dbReference type="Proteomes" id="UP001497453"/>
    </source>
</evidence>
<sequence>MIHDISFVSLRPRLCHDGRTCVPVRVLPEASSNFDDRRTGNCTPRGIMAPQGHRKVKANVPSFEKTSHTHLCRKNGT</sequence>
<dbReference type="Proteomes" id="UP001497453">
    <property type="component" value="Chromosome 9"/>
</dbReference>
<reference evidence="2" key="1">
    <citation type="submission" date="2024-04" db="EMBL/GenBank/DDBJ databases">
        <authorList>
            <person name="Shaw F."/>
            <person name="Minotto A."/>
        </authorList>
    </citation>
    <scope>NUCLEOTIDE SEQUENCE [LARGE SCALE GENOMIC DNA]</scope>
</reference>
<evidence type="ECO:0000313" key="1">
    <source>
        <dbReference type="EMBL" id="CAL1716542.1"/>
    </source>
</evidence>
<keyword evidence="2" id="KW-1185">Reference proteome</keyword>
<proteinExistence type="predicted"/>
<protein>
    <submittedName>
        <fullName evidence="1">Uncharacterized protein</fullName>
    </submittedName>
</protein>
<accession>A0ABP1EAA3</accession>
<gene>
    <name evidence="1" type="ORF">GFSPODELE1_LOCUS10795</name>
</gene>
<organism evidence="1 2">
    <name type="scientific">Somion occarium</name>
    <dbReference type="NCBI Taxonomy" id="3059160"/>
    <lineage>
        <taxon>Eukaryota</taxon>
        <taxon>Fungi</taxon>
        <taxon>Dikarya</taxon>
        <taxon>Basidiomycota</taxon>
        <taxon>Agaricomycotina</taxon>
        <taxon>Agaricomycetes</taxon>
        <taxon>Polyporales</taxon>
        <taxon>Cerrenaceae</taxon>
        <taxon>Somion</taxon>
    </lineage>
</organism>
<name>A0ABP1EAA3_9APHY</name>
<dbReference type="EMBL" id="OZ037952">
    <property type="protein sequence ID" value="CAL1716542.1"/>
    <property type="molecule type" value="Genomic_DNA"/>
</dbReference>